<evidence type="ECO:0000313" key="1">
    <source>
        <dbReference type="EMBL" id="CAG8750024.1"/>
    </source>
</evidence>
<protein>
    <submittedName>
        <fullName evidence="1">18924_t:CDS:1</fullName>
    </submittedName>
</protein>
<reference evidence="1" key="1">
    <citation type="submission" date="2021-06" db="EMBL/GenBank/DDBJ databases">
        <authorList>
            <person name="Kallberg Y."/>
            <person name="Tangrot J."/>
            <person name="Rosling A."/>
        </authorList>
    </citation>
    <scope>NUCLEOTIDE SEQUENCE</scope>
    <source>
        <strain evidence="1">MA461A</strain>
    </source>
</reference>
<feature type="non-terminal residue" evidence="1">
    <location>
        <position position="1"/>
    </location>
</feature>
<keyword evidence="2" id="KW-1185">Reference proteome</keyword>
<gene>
    <name evidence="1" type="ORF">RPERSI_LOCUS14085</name>
</gene>
<dbReference type="EMBL" id="CAJVQC010032019">
    <property type="protein sequence ID" value="CAG8750024.1"/>
    <property type="molecule type" value="Genomic_DNA"/>
</dbReference>
<proteinExistence type="predicted"/>
<name>A0ACA9QIV7_9GLOM</name>
<evidence type="ECO:0000313" key="2">
    <source>
        <dbReference type="Proteomes" id="UP000789920"/>
    </source>
</evidence>
<comment type="caution">
    <text evidence="1">The sequence shown here is derived from an EMBL/GenBank/DDBJ whole genome shotgun (WGS) entry which is preliminary data.</text>
</comment>
<dbReference type="Proteomes" id="UP000789920">
    <property type="component" value="Unassembled WGS sequence"/>
</dbReference>
<organism evidence="1 2">
    <name type="scientific">Racocetra persica</name>
    <dbReference type="NCBI Taxonomy" id="160502"/>
    <lineage>
        <taxon>Eukaryota</taxon>
        <taxon>Fungi</taxon>
        <taxon>Fungi incertae sedis</taxon>
        <taxon>Mucoromycota</taxon>
        <taxon>Glomeromycotina</taxon>
        <taxon>Glomeromycetes</taxon>
        <taxon>Diversisporales</taxon>
        <taxon>Gigasporaceae</taxon>
        <taxon>Racocetra</taxon>
    </lineage>
</organism>
<accession>A0ACA9QIV7</accession>
<sequence>ANNSHKLRGGVVFVDKIPKSLSGKILRRVLRAGKGFKVLTLEKARL</sequence>